<dbReference type="Gene3D" id="2.120.10.70">
    <property type="entry name" value="Fucose-specific lectin"/>
    <property type="match status" value="1"/>
</dbReference>
<evidence type="ECO:0000313" key="2">
    <source>
        <dbReference type="Proteomes" id="UP001307849"/>
    </source>
</evidence>
<dbReference type="Proteomes" id="UP001307849">
    <property type="component" value="Unassembled WGS sequence"/>
</dbReference>
<gene>
    <name evidence="1" type="ORF">TWF506_004271</name>
</gene>
<dbReference type="SUPFAM" id="SSF89372">
    <property type="entry name" value="Fucose-specific lectin"/>
    <property type="match status" value="1"/>
</dbReference>
<evidence type="ECO:0000313" key="1">
    <source>
        <dbReference type="EMBL" id="KAK6498028.1"/>
    </source>
</evidence>
<sequence>MSDDLQRIAYCFSASGTFVTENFSHLIHAKNGTITEEVWDPVHGETVKLEEVGCGVKDGAPAAYVWYSNGDYGTGEDEAIGSDEERMIFSITPENKIIAFKYDFEEDDVWLDYAAGNASEISVHAQSGLAAAINPDGLYLFFMNPSGGLQAAVRSGGENWKLTDVLPAEAKIGTPLTTSSSEEGVSIFYFGIDDTLHYLYRGHKSSSWEDHKIDNIVVKGPVTRFRASQDQEGKFEAYVLTEGRLFQISESGESVDVGVVEDGILRKTSNAQNIRWISRGCRPYYFRVRYVVIYHYFVPRFRGLPW</sequence>
<dbReference type="AlphaFoldDB" id="A0AAN8N2V9"/>
<name>A0AAN8N2V9_9PEZI</name>
<accession>A0AAN8N2V9</accession>
<comment type="caution">
    <text evidence="1">The sequence shown here is derived from an EMBL/GenBank/DDBJ whole genome shotgun (WGS) entry which is preliminary data.</text>
</comment>
<organism evidence="1 2">
    <name type="scientific">Arthrobotrys conoides</name>
    <dbReference type="NCBI Taxonomy" id="74498"/>
    <lineage>
        <taxon>Eukaryota</taxon>
        <taxon>Fungi</taxon>
        <taxon>Dikarya</taxon>
        <taxon>Ascomycota</taxon>
        <taxon>Pezizomycotina</taxon>
        <taxon>Orbiliomycetes</taxon>
        <taxon>Orbiliales</taxon>
        <taxon>Orbiliaceae</taxon>
        <taxon>Arthrobotrys</taxon>
    </lineage>
</organism>
<protein>
    <recommendedName>
        <fullName evidence="3">Fucose-specific lectin</fullName>
    </recommendedName>
</protein>
<keyword evidence="2" id="KW-1185">Reference proteome</keyword>
<evidence type="ECO:0008006" key="3">
    <source>
        <dbReference type="Google" id="ProtNLM"/>
    </source>
</evidence>
<reference evidence="1 2" key="1">
    <citation type="submission" date="2019-10" db="EMBL/GenBank/DDBJ databases">
        <authorList>
            <person name="Palmer J.M."/>
        </authorList>
    </citation>
    <scope>NUCLEOTIDE SEQUENCE [LARGE SCALE GENOMIC DNA]</scope>
    <source>
        <strain evidence="1 2">TWF506</strain>
    </source>
</reference>
<dbReference type="EMBL" id="JAVHJM010000014">
    <property type="protein sequence ID" value="KAK6498028.1"/>
    <property type="molecule type" value="Genomic_DNA"/>
</dbReference>
<proteinExistence type="predicted"/>